<keyword evidence="3" id="KW-1185">Reference proteome</keyword>
<name>A0A812M6X2_SYMPI</name>
<accession>A0A812M6X2</accession>
<feature type="compositionally biased region" description="Polar residues" evidence="1">
    <location>
        <begin position="84"/>
        <end position="97"/>
    </location>
</feature>
<dbReference type="EMBL" id="CAJNIZ010006853">
    <property type="protein sequence ID" value="CAE7253135.1"/>
    <property type="molecule type" value="Genomic_DNA"/>
</dbReference>
<dbReference type="AlphaFoldDB" id="A0A812M6X2"/>
<organism evidence="2 3">
    <name type="scientific">Symbiodinium pilosum</name>
    <name type="common">Dinoflagellate</name>
    <dbReference type="NCBI Taxonomy" id="2952"/>
    <lineage>
        <taxon>Eukaryota</taxon>
        <taxon>Sar</taxon>
        <taxon>Alveolata</taxon>
        <taxon>Dinophyceae</taxon>
        <taxon>Suessiales</taxon>
        <taxon>Symbiodiniaceae</taxon>
        <taxon>Symbiodinium</taxon>
    </lineage>
</organism>
<protein>
    <submittedName>
        <fullName evidence="2">YPL264C protein</fullName>
    </submittedName>
</protein>
<feature type="non-terminal residue" evidence="2">
    <location>
        <position position="1"/>
    </location>
</feature>
<evidence type="ECO:0000313" key="2">
    <source>
        <dbReference type="EMBL" id="CAE7253135.1"/>
    </source>
</evidence>
<feature type="region of interest" description="Disordered" evidence="1">
    <location>
        <begin position="242"/>
        <end position="318"/>
    </location>
</feature>
<evidence type="ECO:0000313" key="3">
    <source>
        <dbReference type="Proteomes" id="UP000649617"/>
    </source>
</evidence>
<feature type="region of interest" description="Disordered" evidence="1">
    <location>
        <begin position="84"/>
        <end position="205"/>
    </location>
</feature>
<feature type="compositionally biased region" description="Basic and acidic residues" evidence="1">
    <location>
        <begin position="300"/>
        <end position="310"/>
    </location>
</feature>
<proteinExistence type="predicted"/>
<dbReference type="Proteomes" id="UP000649617">
    <property type="component" value="Unassembled WGS sequence"/>
</dbReference>
<evidence type="ECO:0000256" key="1">
    <source>
        <dbReference type="SAM" id="MobiDB-lite"/>
    </source>
</evidence>
<sequence length="373" mass="40170">MAAAALPLAARFYTPPALSPNGHMKIVPRPLVATNWQAIPQAIQPGNGIQRQIFVQGPESSTQWRQFPTAPSATPKVLVVQQSVDGTRSPATRSPAGSFQEDAKPTGGREASPEREEGFRKRGGEGRSSGGGPSSLNFSTPSKVAKARKASAATPKERGGTGAQATASRNSPRGQGSRRTSSVCALSPRREKAKEAPKERFSPAWPVVETFAREEVPRQNLRSDCRDACTRAESPHDCIASARSRSPEMDGVMRRSGAGRSSGGGPSSICLGDTPSRPPQLRIPQRAFSADGPMQASRDPGWKEPRRRQSDMSVKSLSTYCPEDTPCVAVSATDAGEERSMGYEDVFAENRLLRAENARLQSELEKCDDWAWL</sequence>
<feature type="compositionally biased region" description="Basic and acidic residues" evidence="1">
    <location>
        <begin position="188"/>
        <end position="201"/>
    </location>
</feature>
<comment type="caution">
    <text evidence="2">The sequence shown here is derived from an EMBL/GenBank/DDBJ whole genome shotgun (WGS) entry which is preliminary data.</text>
</comment>
<dbReference type="OrthoDB" id="425662at2759"/>
<feature type="compositionally biased region" description="Basic and acidic residues" evidence="1">
    <location>
        <begin position="111"/>
        <end position="125"/>
    </location>
</feature>
<reference evidence="2" key="1">
    <citation type="submission" date="2021-02" db="EMBL/GenBank/DDBJ databases">
        <authorList>
            <person name="Dougan E. K."/>
            <person name="Rhodes N."/>
            <person name="Thang M."/>
            <person name="Chan C."/>
        </authorList>
    </citation>
    <scope>NUCLEOTIDE SEQUENCE</scope>
</reference>
<gene>
    <name evidence="2" type="primary">YPL264C</name>
    <name evidence="2" type="ORF">SPIL2461_LOCUS4967</name>
</gene>
<feature type="compositionally biased region" description="Polar residues" evidence="1">
    <location>
        <begin position="163"/>
        <end position="184"/>
    </location>
</feature>